<dbReference type="Proteomes" id="UP000745577">
    <property type="component" value="Unassembled WGS sequence"/>
</dbReference>
<dbReference type="InterPro" id="IPR002059">
    <property type="entry name" value="CSP_DNA-bd"/>
</dbReference>
<accession>A0A955I8D3</accession>
<dbReference type="CDD" id="cd04458">
    <property type="entry name" value="CSP_CDS"/>
    <property type="match status" value="1"/>
</dbReference>
<proteinExistence type="predicted"/>
<dbReference type="PROSITE" id="PS51857">
    <property type="entry name" value="CSD_2"/>
    <property type="match status" value="1"/>
</dbReference>
<evidence type="ECO:0000256" key="1">
    <source>
        <dbReference type="ARBA" id="ARBA00004496"/>
    </source>
</evidence>
<dbReference type="SMART" id="SM00357">
    <property type="entry name" value="CSP"/>
    <property type="match status" value="1"/>
</dbReference>
<comment type="subcellular location">
    <subcellularLocation>
        <location evidence="1 3">Cytoplasm</location>
    </subcellularLocation>
</comment>
<sequence length="68" mass="7625">MAYGTVKTVTDKGFGFISKEDAEKDIFYHESVLEGELATRKLRVGDKVEFDIEETQKGLSAVNIKLVE</sequence>
<protein>
    <submittedName>
        <fullName evidence="5">Cold-shock protein</fullName>
    </submittedName>
</protein>
<name>A0A955I8D3_9BACT</name>
<dbReference type="InterPro" id="IPR019844">
    <property type="entry name" value="CSD_CS"/>
</dbReference>
<dbReference type="SUPFAM" id="SSF50249">
    <property type="entry name" value="Nucleic acid-binding proteins"/>
    <property type="match status" value="1"/>
</dbReference>
<evidence type="ECO:0000256" key="2">
    <source>
        <dbReference type="ARBA" id="ARBA00022490"/>
    </source>
</evidence>
<feature type="domain" description="CSD" evidence="4">
    <location>
        <begin position="1"/>
        <end position="66"/>
    </location>
</feature>
<dbReference type="InterPro" id="IPR050181">
    <property type="entry name" value="Cold_shock_domain"/>
</dbReference>
<dbReference type="Pfam" id="PF00313">
    <property type="entry name" value="CSD"/>
    <property type="match status" value="1"/>
</dbReference>
<dbReference type="InterPro" id="IPR012156">
    <property type="entry name" value="Cold_shock_CspA"/>
</dbReference>
<dbReference type="InterPro" id="IPR011129">
    <property type="entry name" value="CSD"/>
</dbReference>
<dbReference type="GO" id="GO:0005737">
    <property type="term" value="C:cytoplasm"/>
    <property type="evidence" value="ECO:0007669"/>
    <property type="project" value="UniProtKB-SubCell"/>
</dbReference>
<dbReference type="PIRSF" id="PIRSF002599">
    <property type="entry name" value="Cold_shock_A"/>
    <property type="match status" value="1"/>
</dbReference>
<reference evidence="5" key="2">
    <citation type="journal article" date="2021" name="Microbiome">
        <title>Successional dynamics and alternative stable states in a saline activated sludge microbial community over 9 years.</title>
        <authorList>
            <person name="Wang Y."/>
            <person name="Ye J."/>
            <person name="Ju F."/>
            <person name="Liu L."/>
            <person name="Boyd J.A."/>
            <person name="Deng Y."/>
            <person name="Parks D.H."/>
            <person name="Jiang X."/>
            <person name="Yin X."/>
            <person name="Woodcroft B.J."/>
            <person name="Tyson G.W."/>
            <person name="Hugenholtz P."/>
            <person name="Polz M.F."/>
            <person name="Zhang T."/>
        </authorList>
    </citation>
    <scope>NUCLEOTIDE SEQUENCE</scope>
    <source>
        <strain evidence="5">HKST-UBA15</strain>
    </source>
</reference>
<gene>
    <name evidence="5" type="ORF">KC675_05095</name>
</gene>
<evidence type="ECO:0000259" key="4">
    <source>
        <dbReference type="PROSITE" id="PS51857"/>
    </source>
</evidence>
<evidence type="ECO:0000256" key="3">
    <source>
        <dbReference type="RuleBase" id="RU000408"/>
    </source>
</evidence>
<organism evidence="5 6">
    <name type="scientific">Candidatus Dojkabacteria bacterium</name>
    <dbReference type="NCBI Taxonomy" id="2099670"/>
    <lineage>
        <taxon>Bacteria</taxon>
        <taxon>Candidatus Dojkabacteria</taxon>
    </lineage>
</organism>
<keyword evidence="2" id="KW-0963">Cytoplasm</keyword>
<dbReference type="InterPro" id="IPR012340">
    <property type="entry name" value="NA-bd_OB-fold"/>
</dbReference>
<evidence type="ECO:0000313" key="5">
    <source>
        <dbReference type="EMBL" id="MCA9380527.1"/>
    </source>
</evidence>
<evidence type="ECO:0000313" key="6">
    <source>
        <dbReference type="Proteomes" id="UP000745577"/>
    </source>
</evidence>
<dbReference type="Gene3D" id="2.40.50.140">
    <property type="entry name" value="Nucleic acid-binding proteins"/>
    <property type="match status" value="1"/>
</dbReference>
<dbReference type="AlphaFoldDB" id="A0A955I8D3"/>
<dbReference type="PROSITE" id="PS00352">
    <property type="entry name" value="CSD_1"/>
    <property type="match status" value="1"/>
</dbReference>
<dbReference type="EMBL" id="JAGQLL010000078">
    <property type="protein sequence ID" value="MCA9380527.1"/>
    <property type="molecule type" value="Genomic_DNA"/>
</dbReference>
<comment type="caution">
    <text evidence="5">The sequence shown here is derived from an EMBL/GenBank/DDBJ whole genome shotgun (WGS) entry which is preliminary data.</text>
</comment>
<reference evidence="5" key="1">
    <citation type="submission" date="2020-04" db="EMBL/GenBank/DDBJ databases">
        <authorList>
            <person name="Zhang T."/>
        </authorList>
    </citation>
    <scope>NUCLEOTIDE SEQUENCE</scope>
    <source>
        <strain evidence="5">HKST-UBA15</strain>
    </source>
</reference>
<dbReference type="PRINTS" id="PR00050">
    <property type="entry name" value="COLDSHOCK"/>
</dbReference>
<dbReference type="GO" id="GO:0003676">
    <property type="term" value="F:nucleic acid binding"/>
    <property type="evidence" value="ECO:0007669"/>
    <property type="project" value="InterPro"/>
</dbReference>
<dbReference type="PANTHER" id="PTHR11544">
    <property type="entry name" value="COLD SHOCK DOMAIN CONTAINING PROTEINS"/>
    <property type="match status" value="1"/>
</dbReference>